<dbReference type="PANTHER" id="PTHR37331">
    <property type="entry name" value="YALI0F11671P"/>
    <property type="match status" value="1"/>
</dbReference>
<dbReference type="AlphaFoldDB" id="A0A9Q9IPJ4"/>
<dbReference type="PANTHER" id="PTHR37331:SF1">
    <property type="entry name" value="YALI0F11671P"/>
    <property type="match status" value="1"/>
</dbReference>
<dbReference type="OrthoDB" id="3379481at2"/>
<dbReference type="RefSeq" id="WP_033361199.1">
    <property type="nucleotide sequence ID" value="NZ_CP073767.1"/>
</dbReference>
<dbReference type="EMBL" id="CP073767">
    <property type="protein sequence ID" value="UWZ56698.1"/>
    <property type="molecule type" value="Genomic_DNA"/>
</dbReference>
<gene>
    <name evidence="1" type="ORF">Daura_11290</name>
</gene>
<evidence type="ECO:0000313" key="1">
    <source>
        <dbReference type="EMBL" id="UWZ56698.1"/>
    </source>
</evidence>
<keyword evidence="2" id="KW-1185">Reference proteome</keyword>
<accession>A0A9Q9IPJ4</accession>
<protein>
    <submittedName>
        <fullName evidence="1">Uncharacterized protein</fullName>
    </submittedName>
</protein>
<reference evidence="1" key="1">
    <citation type="submission" date="2021-04" db="EMBL/GenBank/DDBJ databases">
        <title>Dactylosporangium aurantiacum NRRL B-8018 full assembly.</title>
        <authorList>
            <person name="Hartkoorn R.C."/>
            <person name="Beaudoing E."/>
            <person name="Hot D."/>
        </authorList>
    </citation>
    <scope>NUCLEOTIDE SEQUENCE</scope>
    <source>
        <strain evidence="1">NRRL B-8018</strain>
    </source>
</reference>
<dbReference type="KEGG" id="daur:Daura_11290"/>
<sequence>MGTAEPSAGPSRRELFVYEVYLGERLRHLVSPLEPQDVAEHGLSPEAVVGLLAVGVDGPGALQPDHFEENPAFVRFLHEMIADDIFVVHGLREQAEEVGGHGWVDVLDARTPDPAGDVPEHDVIGSVEVRDGVLVPMSYRPNEHHRLLTEHGFFQLPEELEMSLLKRLHATMC</sequence>
<organism evidence="1 2">
    <name type="scientific">Dactylosporangium aurantiacum</name>
    <dbReference type="NCBI Taxonomy" id="35754"/>
    <lineage>
        <taxon>Bacteria</taxon>
        <taxon>Bacillati</taxon>
        <taxon>Actinomycetota</taxon>
        <taxon>Actinomycetes</taxon>
        <taxon>Micromonosporales</taxon>
        <taxon>Micromonosporaceae</taxon>
        <taxon>Dactylosporangium</taxon>
    </lineage>
</organism>
<dbReference type="Proteomes" id="UP001058003">
    <property type="component" value="Chromosome"/>
</dbReference>
<evidence type="ECO:0000313" key="2">
    <source>
        <dbReference type="Proteomes" id="UP001058003"/>
    </source>
</evidence>
<proteinExistence type="predicted"/>
<name>A0A9Q9IPJ4_9ACTN</name>